<evidence type="ECO:0000256" key="1">
    <source>
        <dbReference type="ARBA" id="ARBA00008799"/>
    </source>
</evidence>
<dbReference type="Gene3D" id="3.40.50.2000">
    <property type="entry name" value="Glycogen Phosphorylase B"/>
    <property type="match status" value="2"/>
</dbReference>
<dbReference type="EMBL" id="BONF01000047">
    <property type="protein sequence ID" value="GIF85446.1"/>
    <property type="molecule type" value="Genomic_DNA"/>
</dbReference>
<accession>A0A8J3JIP9</accession>
<dbReference type="Proteomes" id="UP000601223">
    <property type="component" value="Unassembled WGS sequence"/>
</dbReference>
<reference evidence="3 4" key="1">
    <citation type="submission" date="2021-01" db="EMBL/GenBank/DDBJ databases">
        <title>Whole genome shotgun sequence of Catellatospora bangladeshensis NBRC 107357.</title>
        <authorList>
            <person name="Komaki H."/>
            <person name="Tamura T."/>
        </authorList>
    </citation>
    <scope>NUCLEOTIDE SEQUENCE [LARGE SCALE GENOMIC DNA]</scope>
    <source>
        <strain evidence="3 4">NBRC 107357</strain>
    </source>
</reference>
<dbReference type="PANTHER" id="PTHR10788">
    <property type="entry name" value="TREHALOSE-6-PHOSPHATE SYNTHASE"/>
    <property type="match status" value="1"/>
</dbReference>
<dbReference type="GO" id="GO:0005992">
    <property type="term" value="P:trehalose biosynthetic process"/>
    <property type="evidence" value="ECO:0007669"/>
    <property type="project" value="InterPro"/>
</dbReference>
<sequence>MTRGRRYGLVVAADRLPPTDPDDAREPVDAALASLRPLVAAQSGAWAPACGRGAGEGVIGVAPPPGADAAALGARLLHSLDHHQPADFPPGWFESYLSVNRRVAAAVASSAAGAATVWVHGHQLQLLPRMLRRLRPDLTIAVQLHCAFPPAETYARLPEHRALLSGLLGADVVALPHPRAVDNLLDLAGRVHGLPVRDDRIAAGHRGVRVVAYPLPADTAAVRRLAASPQVQALAARLRAALRVTGPVLLSVAGWDPADGVEQRLHAFDRFLARHRPAPGTVTLLHVACGQPRTPAEHAQRERTERLIAKINGSHASVGQAVVHYVRSDPDRRDLTALYLACDGMLATPTHHGAVAAAHEFAAAHGDLGATVVTSESSSTSGALPGAIVVNPHDTVAYAEAVARAAGLRGPAPLARDADPPVAPETWAQRLLYAVRARGAALPDAGPLPGPATTGARATRTRRLPAAPGHTRPGGHEPGWLPLAARRAAGR</sequence>
<comment type="similarity">
    <text evidence="1">Belongs to the glycosyltransferase 20 family.</text>
</comment>
<dbReference type="PANTHER" id="PTHR10788:SF106">
    <property type="entry name" value="BCDNA.GH08860"/>
    <property type="match status" value="1"/>
</dbReference>
<protein>
    <recommendedName>
        <fullName evidence="5">Glycosyltransferase</fullName>
    </recommendedName>
</protein>
<dbReference type="SUPFAM" id="SSF53756">
    <property type="entry name" value="UDP-Glycosyltransferase/glycogen phosphorylase"/>
    <property type="match status" value="1"/>
</dbReference>
<keyword evidence="4" id="KW-1185">Reference proteome</keyword>
<proteinExistence type="inferred from homology"/>
<dbReference type="AlphaFoldDB" id="A0A8J3JIP9"/>
<organism evidence="3 4">
    <name type="scientific">Catellatospora bangladeshensis</name>
    <dbReference type="NCBI Taxonomy" id="310355"/>
    <lineage>
        <taxon>Bacteria</taxon>
        <taxon>Bacillati</taxon>
        <taxon>Actinomycetota</taxon>
        <taxon>Actinomycetes</taxon>
        <taxon>Micromonosporales</taxon>
        <taxon>Micromonosporaceae</taxon>
        <taxon>Catellatospora</taxon>
    </lineage>
</organism>
<gene>
    <name evidence="3" type="ORF">Cba03nite_67950</name>
</gene>
<evidence type="ECO:0000256" key="2">
    <source>
        <dbReference type="SAM" id="MobiDB-lite"/>
    </source>
</evidence>
<feature type="compositionally biased region" description="Low complexity" evidence="2">
    <location>
        <begin position="442"/>
        <end position="469"/>
    </location>
</feature>
<name>A0A8J3JIP9_9ACTN</name>
<evidence type="ECO:0000313" key="4">
    <source>
        <dbReference type="Proteomes" id="UP000601223"/>
    </source>
</evidence>
<comment type="caution">
    <text evidence="3">The sequence shown here is derived from an EMBL/GenBank/DDBJ whole genome shotgun (WGS) entry which is preliminary data.</text>
</comment>
<dbReference type="InterPro" id="IPR001830">
    <property type="entry name" value="Glyco_trans_20"/>
</dbReference>
<feature type="region of interest" description="Disordered" evidence="2">
    <location>
        <begin position="442"/>
        <end position="491"/>
    </location>
</feature>
<dbReference type="GO" id="GO:0003825">
    <property type="term" value="F:alpha,alpha-trehalose-phosphate synthase (UDP-forming) activity"/>
    <property type="evidence" value="ECO:0007669"/>
    <property type="project" value="TreeGrafter"/>
</dbReference>
<evidence type="ECO:0008006" key="5">
    <source>
        <dbReference type="Google" id="ProtNLM"/>
    </source>
</evidence>
<dbReference type="RefSeq" id="WP_203755343.1">
    <property type="nucleotide sequence ID" value="NZ_BONF01000047.1"/>
</dbReference>
<dbReference type="Pfam" id="PF00982">
    <property type="entry name" value="Glyco_transf_20"/>
    <property type="match status" value="1"/>
</dbReference>
<evidence type="ECO:0000313" key="3">
    <source>
        <dbReference type="EMBL" id="GIF85446.1"/>
    </source>
</evidence>